<dbReference type="EMBL" id="CM042013">
    <property type="protein sequence ID" value="KAI3740419.1"/>
    <property type="molecule type" value="Genomic_DNA"/>
</dbReference>
<protein>
    <submittedName>
        <fullName evidence="1">Uncharacterized protein</fullName>
    </submittedName>
</protein>
<name>A0ACB9D1H6_CICIN</name>
<comment type="caution">
    <text evidence="1">The sequence shown here is derived from an EMBL/GenBank/DDBJ whole genome shotgun (WGS) entry which is preliminary data.</text>
</comment>
<organism evidence="1 2">
    <name type="scientific">Cichorium intybus</name>
    <name type="common">Chicory</name>
    <dbReference type="NCBI Taxonomy" id="13427"/>
    <lineage>
        <taxon>Eukaryota</taxon>
        <taxon>Viridiplantae</taxon>
        <taxon>Streptophyta</taxon>
        <taxon>Embryophyta</taxon>
        <taxon>Tracheophyta</taxon>
        <taxon>Spermatophyta</taxon>
        <taxon>Magnoliopsida</taxon>
        <taxon>eudicotyledons</taxon>
        <taxon>Gunneridae</taxon>
        <taxon>Pentapetalae</taxon>
        <taxon>asterids</taxon>
        <taxon>campanulids</taxon>
        <taxon>Asterales</taxon>
        <taxon>Asteraceae</taxon>
        <taxon>Cichorioideae</taxon>
        <taxon>Cichorieae</taxon>
        <taxon>Cichoriinae</taxon>
        <taxon>Cichorium</taxon>
    </lineage>
</organism>
<proteinExistence type="predicted"/>
<accession>A0ACB9D1H6</accession>
<dbReference type="Proteomes" id="UP001055811">
    <property type="component" value="Linkage Group LG05"/>
</dbReference>
<reference evidence="2" key="1">
    <citation type="journal article" date="2022" name="Mol. Ecol. Resour.">
        <title>The genomes of chicory, endive, great burdock and yacon provide insights into Asteraceae palaeo-polyploidization history and plant inulin production.</title>
        <authorList>
            <person name="Fan W."/>
            <person name="Wang S."/>
            <person name="Wang H."/>
            <person name="Wang A."/>
            <person name="Jiang F."/>
            <person name="Liu H."/>
            <person name="Zhao H."/>
            <person name="Xu D."/>
            <person name="Zhang Y."/>
        </authorList>
    </citation>
    <scope>NUCLEOTIDE SEQUENCE [LARGE SCALE GENOMIC DNA]</scope>
    <source>
        <strain evidence="2">cv. Punajuju</strain>
    </source>
</reference>
<reference evidence="1 2" key="2">
    <citation type="journal article" date="2022" name="Mol. Ecol. Resour.">
        <title>The genomes of chicory, endive, great burdock and yacon provide insights into Asteraceae paleo-polyploidization history and plant inulin production.</title>
        <authorList>
            <person name="Fan W."/>
            <person name="Wang S."/>
            <person name="Wang H."/>
            <person name="Wang A."/>
            <person name="Jiang F."/>
            <person name="Liu H."/>
            <person name="Zhao H."/>
            <person name="Xu D."/>
            <person name="Zhang Y."/>
        </authorList>
    </citation>
    <scope>NUCLEOTIDE SEQUENCE [LARGE SCALE GENOMIC DNA]</scope>
    <source>
        <strain evidence="2">cv. Punajuju</strain>
        <tissue evidence="1">Leaves</tissue>
    </source>
</reference>
<evidence type="ECO:0000313" key="1">
    <source>
        <dbReference type="EMBL" id="KAI3740419.1"/>
    </source>
</evidence>
<keyword evidence="2" id="KW-1185">Reference proteome</keyword>
<sequence length="111" mass="12122">MLAQWLLGAVVLAVRSNRGEGIGGLCLDSRVRKEEKVSKIGAVSVQCRLPSPGYDSRKRTLSLTKSGVLAGISSPLADAGGPSPYTIRDSKLDWCSVWKLKDHWRDNLLEE</sequence>
<evidence type="ECO:0000313" key="2">
    <source>
        <dbReference type="Proteomes" id="UP001055811"/>
    </source>
</evidence>
<gene>
    <name evidence="1" type="ORF">L2E82_30848</name>
</gene>